<reference evidence="2 3" key="1">
    <citation type="journal article" date="2009" name="Stand. Genomic Sci.">
        <title>Complete genome sequence of Desulfotomaculum acetoxidans type strain (5575).</title>
        <authorList>
            <person name="Spring S."/>
            <person name="Lapidus A."/>
            <person name="Schroder M."/>
            <person name="Gleim D."/>
            <person name="Sims D."/>
            <person name="Meincke L."/>
            <person name="Glavina Del Rio T."/>
            <person name="Tice H."/>
            <person name="Copeland A."/>
            <person name="Cheng J.F."/>
            <person name="Lucas S."/>
            <person name="Chen F."/>
            <person name="Nolan M."/>
            <person name="Bruce D."/>
            <person name="Goodwin L."/>
            <person name="Pitluck S."/>
            <person name="Ivanova N."/>
            <person name="Mavromatis K."/>
            <person name="Mikhailova N."/>
            <person name="Pati A."/>
            <person name="Chen A."/>
            <person name="Palaniappan K."/>
            <person name="Land M."/>
            <person name="Hauser L."/>
            <person name="Chang Y.J."/>
            <person name="Jeffries C.D."/>
            <person name="Chain P."/>
            <person name="Saunders E."/>
            <person name="Brettin T."/>
            <person name="Detter J.C."/>
            <person name="Goker M."/>
            <person name="Bristow J."/>
            <person name="Eisen J.A."/>
            <person name="Markowitz V."/>
            <person name="Hugenholtz P."/>
            <person name="Kyrpides N.C."/>
            <person name="Klenk H.P."/>
            <person name="Han C."/>
        </authorList>
    </citation>
    <scope>NUCLEOTIDE SEQUENCE [LARGE SCALE GENOMIC DNA]</scope>
    <source>
        <strain evidence="3">ATCC 49208 / DSM 771 / VKM B-1644</strain>
    </source>
</reference>
<dbReference type="InterPro" id="IPR041489">
    <property type="entry name" value="PDZ_6"/>
</dbReference>
<dbReference type="KEGG" id="dae:Dtox_2107"/>
<dbReference type="HOGENOM" id="CLU_037396_0_0_9"/>
<dbReference type="Pfam" id="PF17820">
    <property type="entry name" value="PDZ_6"/>
    <property type="match status" value="1"/>
</dbReference>
<evidence type="ECO:0000259" key="1">
    <source>
        <dbReference type="PROSITE" id="PS50106"/>
    </source>
</evidence>
<dbReference type="AlphaFoldDB" id="C8VZ26"/>
<name>C8VZ26_DESAS</name>
<organism evidence="2 3">
    <name type="scientific">Desulfofarcimen acetoxidans (strain ATCC 49208 / DSM 771 / KCTC 5769 / VKM B-1644 / 5575)</name>
    <name type="common">Desulfotomaculum acetoxidans</name>
    <dbReference type="NCBI Taxonomy" id="485916"/>
    <lineage>
        <taxon>Bacteria</taxon>
        <taxon>Bacillati</taxon>
        <taxon>Bacillota</taxon>
        <taxon>Clostridia</taxon>
        <taxon>Eubacteriales</taxon>
        <taxon>Peptococcaceae</taxon>
        <taxon>Desulfofarcimen</taxon>
    </lineage>
</organism>
<dbReference type="Proteomes" id="UP000002217">
    <property type="component" value="Chromosome"/>
</dbReference>
<dbReference type="InterPro" id="IPR001478">
    <property type="entry name" value="PDZ"/>
</dbReference>
<dbReference type="STRING" id="485916.Dtox_2107"/>
<gene>
    <name evidence="2" type="ordered locus">Dtox_2107</name>
</gene>
<dbReference type="InterPro" id="IPR013785">
    <property type="entry name" value="Aldolase_TIM"/>
</dbReference>
<dbReference type="InterPro" id="IPR007549">
    <property type="entry name" value="DUF512"/>
</dbReference>
<feature type="domain" description="PDZ" evidence="1">
    <location>
        <begin position="1"/>
        <end position="39"/>
    </location>
</feature>
<dbReference type="InterPro" id="IPR036034">
    <property type="entry name" value="PDZ_sf"/>
</dbReference>
<dbReference type="Pfam" id="PF04459">
    <property type="entry name" value="DUF512"/>
    <property type="match status" value="1"/>
</dbReference>
<dbReference type="InterPro" id="IPR045375">
    <property type="entry name" value="Put_radical_SAM-like_N"/>
</dbReference>
<dbReference type="SUPFAM" id="SSF50156">
    <property type="entry name" value="PDZ domain-like"/>
    <property type="match status" value="1"/>
</dbReference>
<keyword evidence="3" id="KW-1185">Reference proteome</keyword>
<evidence type="ECO:0000313" key="3">
    <source>
        <dbReference type="Proteomes" id="UP000002217"/>
    </source>
</evidence>
<accession>C8VZ26</accession>
<dbReference type="PROSITE" id="PS50106">
    <property type="entry name" value="PDZ"/>
    <property type="match status" value="1"/>
</dbReference>
<dbReference type="RefSeq" id="WP_015757640.1">
    <property type="nucleotide sequence ID" value="NC_013216.1"/>
</dbReference>
<dbReference type="InterPro" id="IPR058240">
    <property type="entry name" value="rSAM_sf"/>
</dbReference>
<protein>
    <recommendedName>
        <fullName evidence="1">PDZ domain-containing protein</fullName>
    </recommendedName>
</protein>
<evidence type="ECO:0000313" key="2">
    <source>
        <dbReference type="EMBL" id="ACV62936.1"/>
    </source>
</evidence>
<sequence length="440" mass="49006">MGQRGLQIVQVLPGSIAEEVGLEPGDMVLSINDMPVPDIIEYRYLIADEELYLHIIKQNQEDWVLEIEKDYEDDLGLDFGDNAFGSTKRCQNKCIFCFVDQMPPEMRKTLYIKDDDYRLSFWQGNFITLTNLKPEDMERIVAQKLSPLYVSVHSTDPELRQRILGNPRAGKIMEQLTFLAAGGIEVHAQIVLCPEINDGTYLKNTVKDLAALWPQISSIAVVPVGLTRYCRNSLVRSYTPNEARQVISFISEIQNKFLKQYNNPLVFASDEFYLLAGLPIPVAANYAGFPQIENGIGLTRLFLDKWLELVPSLPTGLQKTRRVTLISGVLASSILAQVVDRLNMIDNLEVCLRVVVNKFFGEQVTVAGLLTASDLEAALAGDDLGDLLILPSVMLKAGEQIFLDDISLAKLAGRLKIPIAAVDGPADMIRVILQSPEKLP</sequence>
<dbReference type="OrthoDB" id="9774724at2"/>
<dbReference type="Pfam" id="PF19238">
    <property type="entry name" value="Radical_SAM_2"/>
    <property type="match status" value="1"/>
</dbReference>
<dbReference type="SUPFAM" id="SSF102114">
    <property type="entry name" value="Radical SAM enzymes"/>
    <property type="match status" value="1"/>
</dbReference>
<dbReference type="EMBL" id="CP001720">
    <property type="protein sequence ID" value="ACV62936.1"/>
    <property type="molecule type" value="Genomic_DNA"/>
</dbReference>
<dbReference type="Gene3D" id="2.30.42.10">
    <property type="match status" value="1"/>
</dbReference>
<proteinExistence type="predicted"/>
<dbReference type="Gene3D" id="3.20.20.70">
    <property type="entry name" value="Aldolase class I"/>
    <property type="match status" value="1"/>
</dbReference>
<dbReference type="eggNOG" id="COG1625">
    <property type="taxonomic scope" value="Bacteria"/>
</dbReference>